<keyword evidence="1" id="KW-0472">Membrane</keyword>
<sequence length="132" mass="13649">MIHPSLLLRRALQADALVSGAMAVLLAFGAGALSPWLSLPQPLLFETGLFLIAYAAFVGWLGTRATLIKPLVVVVIIGNALWTLGSVALLISGAVTPNALGIAFVVIQAIAVGVFAELQFMGLSRSRPAATA</sequence>
<feature type="transmembrane region" description="Helical" evidence="1">
    <location>
        <begin position="43"/>
        <end position="63"/>
    </location>
</feature>
<reference evidence="3" key="1">
    <citation type="submission" date="2016-10" db="EMBL/GenBank/DDBJ databases">
        <authorList>
            <person name="Varghese N."/>
            <person name="Submissions S."/>
        </authorList>
    </citation>
    <scope>NUCLEOTIDE SEQUENCE [LARGE SCALE GENOMIC DNA]</scope>
    <source>
        <strain evidence="3">DSM 123</strain>
    </source>
</reference>
<gene>
    <name evidence="2" type="ORF">SAMN05444123_107280</name>
</gene>
<proteinExistence type="predicted"/>
<dbReference type="AlphaFoldDB" id="A0A1H8UXX1"/>
<evidence type="ECO:0000256" key="1">
    <source>
        <dbReference type="SAM" id="Phobius"/>
    </source>
</evidence>
<dbReference type="OrthoDB" id="7570420at2"/>
<keyword evidence="1" id="KW-1133">Transmembrane helix</keyword>
<name>A0A1H8UXX1_9BRAD</name>
<dbReference type="EMBL" id="FODT01000007">
    <property type="protein sequence ID" value="SEP07418.1"/>
    <property type="molecule type" value="Genomic_DNA"/>
</dbReference>
<feature type="transmembrane region" description="Helical" evidence="1">
    <location>
        <begin position="99"/>
        <end position="118"/>
    </location>
</feature>
<evidence type="ECO:0008006" key="4">
    <source>
        <dbReference type="Google" id="ProtNLM"/>
    </source>
</evidence>
<dbReference type="Proteomes" id="UP000199615">
    <property type="component" value="Unassembled WGS sequence"/>
</dbReference>
<organism evidence="2 3">
    <name type="scientific">Rhodopseudomonas pseudopalustris</name>
    <dbReference type="NCBI Taxonomy" id="1513892"/>
    <lineage>
        <taxon>Bacteria</taxon>
        <taxon>Pseudomonadati</taxon>
        <taxon>Pseudomonadota</taxon>
        <taxon>Alphaproteobacteria</taxon>
        <taxon>Hyphomicrobiales</taxon>
        <taxon>Nitrobacteraceae</taxon>
        <taxon>Rhodopseudomonas</taxon>
    </lineage>
</organism>
<accession>A0A1H8UXX1</accession>
<evidence type="ECO:0000313" key="2">
    <source>
        <dbReference type="EMBL" id="SEP07418.1"/>
    </source>
</evidence>
<protein>
    <recommendedName>
        <fullName evidence="4">Integral membrane protein</fullName>
    </recommendedName>
</protein>
<keyword evidence="3" id="KW-1185">Reference proteome</keyword>
<keyword evidence="1" id="KW-0812">Transmembrane</keyword>
<feature type="transmembrane region" description="Helical" evidence="1">
    <location>
        <begin position="70"/>
        <end position="93"/>
    </location>
</feature>
<dbReference type="RefSeq" id="WP_092685031.1">
    <property type="nucleotide sequence ID" value="NZ_FODT01000007.1"/>
</dbReference>
<feature type="transmembrane region" description="Helical" evidence="1">
    <location>
        <begin position="12"/>
        <end position="37"/>
    </location>
</feature>
<evidence type="ECO:0000313" key="3">
    <source>
        <dbReference type="Proteomes" id="UP000199615"/>
    </source>
</evidence>